<keyword evidence="4" id="KW-0804">Transcription</keyword>
<reference evidence="8" key="1">
    <citation type="submission" date="2011-08" db="EMBL/GenBank/DDBJ databases">
        <title>The complete genome of Muricauda ruestringensis DSM 13258.</title>
        <authorList>
            <person name="Lucas S."/>
            <person name="Han J."/>
            <person name="Lapidus A."/>
            <person name="Bruce D."/>
            <person name="Goodwin L."/>
            <person name="Pitluck S."/>
            <person name="Peters L."/>
            <person name="Kyrpides N."/>
            <person name="Mavromatis K."/>
            <person name="Ivanova N."/>
            <person name="Ovchinnikova G."/>
            <person name="Teshima H."/>
            <person name="Detter J.C."/>
            <person name="Tapia R."/>
            <person name="Han C."/>
            <person name="Land M."/>
            <person name="Hauser L."/>
            <person name="Markowitz V."/>
            <person name="Cheng J.-F."/>
            <person name="Hugenholtz P."/>
            <person name="Woyke T."/>
            <person name="Wu D."/>
            <person name="Spring S."/>
            <person name="Schroeder M."/>
            <person name="Brambilla E."/>
            <person name="Klenk H.-P."/>
            <person name="Eisen J.A."/>
        </authorList>
    </citation>
    <scope>NUCLEOTIDE SEQUENCE [LARGE SCALE GENOMIC DNA]</scope>
    <source>
        <strain evidence="8">DSM 13258 / LMG 19739 / B1</strain>
    </source>
</reference>
<sequence>MKHKNEIFIINSLKSGDKKIFERLYSDYYQKLCVFLLNHCQNRAIIEDVVQDVFLNLWMKRKDIHIKTSLNAFLYRAAYNRLMDKYRHLKLKNNMLSSYYHTAVMLAADVDSETSKKRAKLLENCMEELPERCKEVFHGSKIQGLNYKELSERFQISIKTVEGHISRAYRILKECMQLEKFK</sequence>
<comment type="similarity">
    <text evidence="1">Belongs to the sigma-70 factor family. ECF subfamily.</text>
</comment>
<evidence type="ECO:0000313" key="8">
    <source>
        <dbReference type="Proteomes" id="UP000008908"/>
    </source>
</evidence>
<dbReference type="RefSeq" id="WP_014034658.1">
    <property type="nucleotide sequence ID" value="NC_015945.1"/>
</dbReference>
<dbReference type="Pfam" id="PF08281">
    <property type="entry name" value="Sigma70_r4_2"/>
    <property type="match status" value="1"/>
</dbReference>
<dbReference type="AlphaFoldDB" id="G2PN36"/>
<dbReference type="PANTHER" id="PTHR43133">
    <property type="entry name" value="RNA POLYMERASE ECF-TYPE SIGMA FACTO"/>
    <property type="match status" value="1"/>
</dbReference>
<dbReference type="InterPro" id="IPR036388">
    <property type="entry name" value="WH-like_DNA-bd_sf"/>
</dbReference>
<feature type="domain" description="RNA polymerase sigma factor 70 region 4 type 2" evidence="6">
    <location>
        <begin position="121"/>
        <end position="170"/>
    </location>
</feature>
<accession>G2PN36</accession>
<evidence type="ECO:0000256" key="1">
    <source>
        <dbReference type="ARBA" id="ARBA00010641"/>
    </source>
</evidence>
<organism evidence="7 8">
    <name type="scientific">Allomuricauda ruestringensis (strain DSM 13258 / CIP 107369 / LMG 19739 / B1)</name>
    <name type="common">Muricauda ruestringensis</name>
    <dbReference type="NCBI Taxonomy" id="886377"/>
    <lineage>
        <taxon>Bacteria</taxon>
        <taxon>Pseudomonadati</taxon>
        <taxon>Bacteroidota</taxon>
        <taxon>Flavobacteriia</taxon>
        <taxon>Flavobacteriales</taxon>
        <taxon>Flavobacteriaceae</taxon>
        <taxon>Flagellimonas</taxon>
    </lineage>
</organism>
<keyword evidence="2" id="KW-0805">Transcription regulation</keyword>
<keyword evidence="3" id="KW-0731">Sigma factor</keyword>
<dbReference type="NCBIfam" id="TIGR02937">
    <property type="entry name" value="sigma70-ECF"/>
    <property type="match status" value="1"/>
</dbReference>
<keyword evidence="8" id="KW-1185">Reference proteome</keyword>
<evidence type="ECO:0000256" key="4">
    <source>
        <dbReference type="ARBA" id="ARBA00023163"/>
    </source>
</evidence>
<dbReference type="SUPFAM" id="SSF88946">
    <property type="entry name" value="Sigma2 domain of RNA polymerase sigma factors"/>
    <property type="match status" value="1"/>
</dbReference>
<gene>
    <name evidence="7" type="ordered locus">Murru_3370</name>
</gene>
<dbReference type="InterPro" id="IPR014327">
    <property type="entry name" value="RNA_pol_sigma70_bacteroid"/>
</dbReference>
<dbReference type="Gene3D" id="1.10.10.10">
    <property type="entry name" value="Winged helix-like DNA-binding domain superfamily/Winged helix DNA-binding domain"/>
    <property type="match status" value="1"/>
</dbReference>
<dbReference type="GO" id="GO:0003677">
    <property type="term" value="F:DNA binding"/>
    <property type="evidence" value="ECO:0007669"/>
    <property type="project" value="InterPro"/>
</dbReference>
<evidence type="ECO:0000313" key="7">
    <source>
        <dbReference type="EMBL" id="AEM72384.1"/>
    </source>
</evidence>
<dbReference type="Proteomes" id="UP000008908">
    <property type="component" value="Chromosome"/>
</dbReference>
<dbReference type="InterPro" id="IPR039425">
    <property type="entry name" value="RNA_pol_sigma-70-like"/>
</dbReference>
<proteinExistence type="inferred from homology"/>
<dbReference type="InterPro" id="IPR007627">
    <property type="entry name" value="RNA_pol_sigma70_r2"/>
</dbReference>
<dbReference type="PANTHER" id="PTHR43133:SF46">
    <property type="entry name" value="RNA POLYMERASE SIGMA-70 FACTOR ECF SUBFAMILY"/>
    <property type="match status" value="1"/>
</dbReference>
<dbReference type="Pfam" id="PF04542">
    <property type="entry name" value="Sigma70_r2"/>
    <property type="match status" value="1"/>
</dbReference>
<dbReference type="CDD" id="cd06171">
    <property type="entry name" value="Sigma70_r4"/>
    <property type="match status" value="1"/>
</dbReference>
<dbReference type="STRING" id="886377.Murru_3370"/>
<dbReference type="KEGG" id="mrs:Murru_3370"/>
<dbReference type="InterPro" id="IPR013249">
    <property type="entry name" value="RNA_pol_sigma70_r4_t2"/>
</dbReference>
<dbReference type="InterPro" id="IPR013324">
    <property type="entry name" value="RNA_pol_sigma_r3/r4-like"/>
</dbReference>
<evidence type="ECO:0000256" key="3">
    <source>
        <dbReference type="ARBA" id="ARBA00023082"/>
    </source>
</evidence>
<dbReference type="InterPro" id="IPR014284">
    <property type="entry name" value="RNA_pol_sigma-70_dom"/>
</dbReference>
<dbReference type="eggNOG" id="COG1595">
    <property type="taxonomic scope" value="Bacteria"/>
</dbReference>
<name>G2PN36_ALLRU</name>
<evidence type="ECO:0000259" key="6">
    <source>
        <dbReference type="Pfam" id="PF08281"/>
    </source>
</evidence>
<dbReference type="HOGENOM" id="CLU_047691_4_0_10"/>
<protein>
    <submittedName>
        <fullName evidence="7">RNA polymerase, sigma-24 subunit, ECF subfamily</fullName>
    </submittedName>
</protein>
<reference evidence="7 8" key="2">
    <citation type="journal article" date="2012" name="Stand. Genomic Sci.">
        <title>Complete genome sequence of the facultatively anaerobic, appendaged bacterium Muricauda ruestringensis type strain (B1(T)).</title>
        <authorList>
            <person name="Huntemann M."/>
            <person name="Teshima H."/>
            <person name="Lapidus A."/>
            <person name="Nolan M."/>
            <person name="Lucas S."/>
            <person name="Hammon N."/>
            <person name="Deshpande S."/>
            <person name="Cheng J.F."/>
            <person name="Tapia R."/>
            <person name="Goodwin L.A."/>
            <person name="Pitluck S."/>
            <person name="Liolios K."/>
            <person name="Pagani I."/>
            <person name="Ivanova N."/>
            <person name="Mavromatis K."/>
            <person name="Mikhailova N."/>
            <person name="Pati A."/>
            <person name="Chen A."/>
            <person name="Palaniappan K."/>
            <person name="Land M."/>
            <person name="Hauser L."/>
            <person name="Pan C."/>
            <person name="Brambilla E.M."/>
            <person name="Rohde M."/>
            <person name="Spring S."/>
            <person name="Goker M."/>
            <person name="Detter J.C."/>
            <person name="Bristow J."/>
            <person name="Eisen J.A."/>
            <person name="Markowitz V."/>
            <person name="Hugenholtz P."/>
            <person name="Kyrpides N.C."/>
            <person name="Klenk H.P."/>
            <person name="Woyke T."/>
        </authorList>
    </citation>
    <scope>NUCLEOTIDE SEQUENCE [LARGE SCALE GENOMIC DNA]</scope>
    <source>
        <strain evidence="8">DSM 13258 / LMG 19739 / B1</strain>
    </source>
</reference>
<feature type="domain" description="RNA polymerase sigma-70 region 2" evidence="5">
    <location>
        <begin position="24"/>
        <end position="88"/>
    </location>
</feature>
<evidence type="ECO:0000256" key="2">
    <source>
        <dbReference type="ARBA" id="ARBA00023015"/>
    </source>
</evidence>
<dbReference type="GO" id="GO:0006352">
    <property type="term" value="P:DNA-templated transcription initiation"/>
    <property type="evidence" value="ECO:0007669"/>
    <property type="project" value="InterPro"/>
</dbReference>
<dbReference type="Gene3D" id="1.10.1740.10">
    <property type="match status" value="1"/>
</dbReference>
<dbReference type="EMBL" id="CP002999">
    <property type="protein sequence ID" value="AEM72384.1"/>
    <property type="molecule type" value="Genomic_DNA"/>
</dbReference>
<dbReference type="InterPro" id="IPR013325">
    <property type="entry name" value="RNA_pol_sigma_r2"/>
</dbReference>
<dbReference type="GO" id="GO:0016987">
    <property type="term" value="F:sigma factor activity"/>
    <property type="evidence" value="ECO:0007669"/>
    <property type="project" value="UniProtKB-KW"/>
</dbReference>
<dbReference type="NCBIfam" id="TIGR02985">
    <property type="entry name" value="Sig70_bacteroi1"/>
    <property type="match status" value="1"/>
</dbReference>
<dbReference type="SUPFAM" id="SSF88659">
    <property type="entry name" value="Sigma3 and sigma4 domains of RNA polymerase sigma factors"/>
    <property type="match status" value="1"/>
</dbReference>
<evidence type="ECO:0000259" key="5">
    <source>
        <dbReference type="Pfam" id="PF04542"/>
    </source>
</evidence>